<keyword evidence="4" id="KW-1185">Reference proteome</keyword>
<sequence length="153" mass="17833">MELENSLIFRTEPILIFNPPTTNSDSSSNDESKLPNKGLKKIDINDGCDLSGLRNKKKEILENLDKSQKLLSEASQLYPSAQWSLRQINRLNQLNNSMKNEDEIYNEYKDSLKMIKKDIYLNNLKNTESVIKEIDDQVTECFPYFYDNEEEKS</sequence>
<evidence type="ECO:0000313" key="4">
    <source>
        <dbReference type="Proteomes" id="UP001470230"/>
    </source>
</evidence>
<gene>
    <name evidence="3" type="ORF">M9Y10_034535</name>
</gene>
<proteinExistence type="predicted"/>
<organism evidence="3 4">
    <name type="scientific">Tritrichomonas musculus</name>
    <dbReference type="NCBI Taxonomy" id="1915356"/>
    <lineage>
        <taxon>Eukaryota</taxon>
        <taxon>Metamonada</taxon>
        <taxon>Parabasalia</taxon>
        <taxon>Tritrichomonadida</taxon>
        <taxon>Tritrichomonadidae</taxon>
        <taxon>Tritrichomonas</taxon>
    </lineage>
</organism>
<evidence type="ECO:0000313" key="3">
    <source>
        <dbReference type="EMBL" id="KAK8889781.1"/>
    </source>
</evidence>
<evidence type="ECO:0000256" key="1">
    <source>
        <dbReference type="SAM" id="Coils"/>
    </source>
</evidence>
<feature type="region of interest" description="Disordered" evidence="2">
    <location>
        <begin position="18"/>
        <end position="38"/>
    </location>
</feature>
<feature type="coiled-coil region" evidence="1">
    <location>
        <begin position="50"/>
        <end position="111"/>
    </location>
</feature>
<dbReference type="EMBL" id="JAPFFF010000005">
    <property type="protein sequence ID" value="KAK8889781.1"/>
    <property type="molecule type" value="Genomic_DNA"/>
</dbReference>
<keyword evidence="1" id="KW-0175">Coiled coil</keyword>
<protein>
    <submittedName>
        <fullName evidence="3">Uncharacterized protein</fullName>
    </submittedName>
</protein>
<reference evidence="3 4" key="1">
    <citation type="submission" date="2024-04" db="EMBL/GenBank/DDBJ databases">
        <title>Tritrichomonas musculus Genome.</title>
        <authorList>
            <person name="Alves-Ferreira E."/>
            <person name="Grigg M."/>
            <person name="Lorenzi H."/>
            <person name="Galac M."/>
        </authorList>
    </citation>
    <scope>NUCLEOTIDE SEQUENCE [LARGE SCALE GENOMIC DNA]</scope>
    <source>
        <strain evidence="3 4">EAF2021</strain>
    </source>
</reference>
<comment type="caution">
    <text evidence="3">The sequence shown here is derived from an EMBL/GenBank/DDBJ whole genome shotgun (WGS) entry which is preliminary data.</text>
</comment>
<evidence type="ECO:0000256" key="2">
    <source>
        <dbReference type="SAM" id="MobiDB-lite"/>
    </source>
</evidence>
<accession>A0ABR2KF89</accession>
<feature type="compositionally biased region" description="Low complexity" evidence="2">
    <location>
        <begin position="18"/>
        <end position="29"/>
    </location>
</feature>
<dbReference type="Proteomes" id="UP001470230">
    <property type="component" value="Unassembled WGS sequence"/>
</dbReference>
<name>A0ABR2KF89_9EUKA</name>